<accession>A0A0R0AZ11</accession>
<sequence>MNTPADDRRPQDMANVNINEEWELRWWARELGLSESQLKEAVREVGTTTTKLRDYKPPNP</sequence>
<dbReference type="Pfam" id="PF12244">
    <property type="entry name" value="DUF3606"/>
    <property type="match status" value="1"/>
</dbReference>
<comment type="caution">
    <text evidence="1">The sequence shown here is derived from an EMBL/GenBank/DDBJ whole genome shotgun (WGS) entry which is preliminary data.</text>
</comment>
<protein>
    <recommendedName>
        <fullName evidence="3">DUF3606 domain-containing protein</fullName>
    </recommendedName>
</protein>
<evidence type="ECO:0000313" key="1">
    <source>
        <dbReference type="EMBL" id="KRG46721.1"/>
    </source>
</evidence>
<dbReference type="Proteomes" id="UP000051802">
    <property type="component" value="Unassembled WGS sequence"/>
</dbReference>
<organism evidence="1 2">
    <name type="scientific">Stenotrophomonas panacihumi</name>
    <dbReference type="NCBI Taxonomy" id="676599"/>
    <lineage>
        <taxon>Bacteria</taxon>
        <taxon>Pseudomonadati</taxon>
        <taxon>Pseudomonadota</taxon>
        <taxon>Gammaproteobacteria</taxon>
        <taxon>Lysobacterales</taxon>
        <taxon>Lysobacteraceae</taxon>
        <taxon>Stenotrophomonas</taxon>
    </lineage>
</organism>
<dbReference type="InterPro" id="IPR022037">
    <property type="entry name" value="DUF3606"/>
</dbReference>
<dbReference type="AlphaFoldDB" id="A0A0R0AZ11"/>
<proteinExistence type="predicted"/>
<name>A0A0R0AZ11_9GAMM</name>
<reference evidence="1 2" key="1">
    <citation type="submission" date="2015-10" db="EMBL/GenBank/DDBJ databases">
        <title>Genome sequencing and analysis of members of genus Stenotrophomonas.</title>
        <authorList>
            <person name="Patil P.P."/>
            <person name="Midha S."/>
            <person name="Patil P.B."/>
        </authorList>
    </citation>
    <scope>NUCLEOTIDE SEQUENCE [LARGE SCALE GENOMIC DNA]</scope>
    <source>
        <strain evidence="1 2">JCM 16536</strain>
    </source>
</reference>
<evidence type="ECO:0000313" key="2">
    <source>
        <dbReference type="Proteomes" id="UP000051802"/>
    </source>
</evidence>
<gene>
    <name evidence="1" type="ORF">ARC20_04585</name>
</gene>
<dbReference type="STRING" id="676599.ARC20_04585"/>
<keyword evidence="2" id="KW-1185">Reference proteome</keyword>
<dbReference type="EMBL" id="LLXU01000052">
    <property type="protein sequence ID" value="KRG46721.1"/>
    <property type="molecule type" value="Genomic_DNA"/>
</dbReference>
<dbReference type="RefSeq" id="WP_057644235.1">
    <property type="nucleotide sequence ID" value="NZ_LLXU01000052.1"/>
</dbReference>
<evidence type="ECO:0008006" key="3">
    <source>
        <dbReference type="Google" id="ProtNLM"/>
    </source>
</evidence>